<dbReference type="GO" id="GO:0003824">
    <property type="term" value="F:catalytic activity"/>
    <property type="evidence" value="ECO:0007669"/>
    <property type="project" value="InterPro"/>
</dbReference>
<evidence type="ECO:0000259" key="5">
    <source>
        <dbReference type="Pfam" id="PF01656"/>
    </source>
</evidence>
<evidence type="ECO:0000256" key="3">
    <source>
        <dbReference type="ARBA" id="ARBA00022962"/>
    </source>
</evidence>
<proteinExistence type="inferred from homology"/>
<evidence type="ECO:0000256" key="2">
    <source>
        <dbReference type="ARBA" id="ARBA00022573"/>
    </source>
</evidence>
<dbReference type="PROSITE" id="PS51274">
    <property type="entry name" value="GATASE_COBBQ"/>
    <property type="match status" value="1"/>
</dbReference>
<evidence type="ECO:0000256" key="1">
    <source>
        <dbReference type="ARBA" id="ARBA00004953"/>
    </source>
</evidence>
<dbReference type="SUPFAM" id="SSF52540">
    <property type="entry name" value="P-loop containing nucleoside triphosphate hydrolases"/>
    <property type="match status" value="1"/>
</dbReference>
<dbReference type="SUPFAM" id="SSF52317">
    <property type="entry name" value="Class I glutamine amidotransferase-like"/>
    <property type="match status" value="1"/>
</dbReference>
<protein>
    <recommendedName>
        <fullName evidence="4">Cobyric acid synthase</fullName>
    </recommendedName>
</protein>
<evidence type="ECO:0000313" key="7">
    <source>
        <dbReference type="EMBL" id="QDX93045.1"/>
    </source>
</evidence>
<evidence type="ECO:0000256" key="4">
    <source>
        <dbReference type="HAMAP-Rule" id="MF_00028"/>
    </source>
</evidence>
<dbReference type="CDD" id="cd01750">
    <property type="entry name" value="GATase1_CobQ"/>
    <property type="match status" value="1"/>
</dbReference>
<dbReference type="InterPro" id="IPR004459">
    <property type="entry name" value="CobQ_synth"/>
</dbReference>
<name>A0A518V7S5_BRELA</name>
<dbReference type="NCBIfam" id="NF001989">
    <property type="entry name" value="PRK00784.1"/>
    <property type="match status" value="1"/>
</dbReference>
<accession>A0A518V7S5</accession>
<dbReference type="Pfam" id="PF07685">
    <property type="entry name" value="GATase_3"/>
    <property type="match status" value="1"/>
</dbReference>
<comment type="pathway">
    <text evidence="1 4">Cofactor biosynthesis; adenosylcobalamin biosynthesis.</text>
</comment>
<dbReference type="OrthoDB" id="9808302at2"/>
<dbReference type="UniPathway" id="UPA00148"/>
<reference evidence="7 8" key="1">
    <citation type="submission" date="2018-11" db="EMBL/GenBank/DDBJ databases">
        <title>Phylogenetic determinants of toxin gene distribution in genomes of Brevibacillus laterosporus.</title>
        <authorList>
            <person name="Glare T.R."/>
            <person name="Durrant A."/>
            <person name="Berry C."/>
            <person name="Palma L."/>
            <person name="Ormskirk M."/>
            <person name="Cox M.O."/>
        </authorList>
    </citation>
    <scope>NUCLEOTIDE SEQUENCE [LARGE SCALE GENOMIC DNA]</scope>
    <source>
        <strain evidence="7 8">1821L</strain>
    </source>
</reference>
<dbReference type="InterPro" id="IPR027417">
    <property type="entry name" value="P-loop_NTPase"/>
</dbReference>
<dbReference type="Proteomes" id="UP000319432">
    <property type="component" value="Chromosome"/>
</dbReference>
<dbReference type="AlphaFoldDB" id="A0A518V7S5"/>
<dbReference type="PANTHER" id="PTHR21343:SF1">
    <property type="entry name" value="COBYRIC ACID SYNTHASE"/>
    <property type="match status" value="1"/>
</dbReference>
<keyword evidence="8" id="KW-1185">Reference proteome</keyword>
<dbReference type="InterPro" id="IPR033949">
    <property type="entry name" value="CobQ_GATase1"/>
</dbReference>
<comment type="function">
    <text evidence="4">Catalyzes amidations at positions B, D, E, and G on adenosylcobyrinic A,C-diamide. NH(2) groups are provided by glutamine, and one molecule of ATP is hydrogenolyzed for each amidation.</text>
</comment>
<comment type="similarity">
    <text evidence="4">Belongs to the CobB/CobQ family. CobQ subfamily.</text>
</comment>
<dbReference type="InterPro" id="IPR029062">
    <property type="entry name" value="Class_I_gatase-like"/>
</dbReference>
<dbReference type="Pfam" id="PF01656">
    <property type="entry name" value="CbiA"/>
    <property type="match status" value="1"/>
</dbReference>
<dbReference type="Gene3D" id="3.40.50.300">
    <property type="entry name" value="P-loop containing nucleotide triphosphate hydrolases"/>
    <property type="match status" value="1"/>
</dbReference>
<organism evidence="7 8">
    <name type="scientific">Brevibacillus laterosporus</name>
    <name type="common">Bacillus laterosporus</name>
    <dbReference type="NCBI Taxonomy" id="1465"/>
    <lineage>
        <taxon>Bacteria</taxon>
        <taxon>Bacillati</taxon>
        <taxon>Bacillota</taxon>
        <taxon>Bacilli</taxon>
        <taxon>Bacillales</taxon>
        <taxon>Paenibacillaceae</taxon>
        <taxon>Brevibacillus</taxon>
    </lineage>
</organism>
<sequence>MQAKAIMIVGTASDVGKSLICTALCRIFANRGYRVAPFKSQNMALNSYVTKDGKEIGRAQGVQAEAARVMATTDMNPILLKPKQDMVAEIIVHGKRYADMDAREYRENYVEQAMPIVKEALARLQNEYDVLILEGAGSPAEINLKDRDIANMRMAHLADADVILVADIERGGVFASIIGTLALLDDAERARIKGFIINKFRGRRDLLDDGVEWLEQKTGIPVLAVLPYMEVEIEAEDSLALSSLRFKQPQLEEFPIDIAILRLPRISNFTDFDPLFDEPETGVRYVRNRRELGQPDLVIIPGTKNTVDDLAWLEQEGIVEALHQLHSSGTRMFGICGGFQMLGEKLLDPDGVEGDGSAQECAGLGFLPVETTFCQEKRTVQVSGELHPKAQEMLGLRIVEVDHEQEHTTMEQESNSKKSQTLQTQVTGYEIHLGETCITDRSSSPFIVLQDGKQDGAISKNGRASGTYLHGIFHNRHFTRQVINLLRQEKGLPIFTEEVVTEQMRREKAYDQLGQHVESHLNISHLEAWFAKKDTN</sequence>
<dbReference type="GO" id="GO:0009236">
    <property type="term" value="P:cobalamin biosynthetic process"/>
    <property type="evidence" value="ECO:0007669"/>
    <property type="project" value="UniProtKB-UniRule"/>
</dbReference>
<keyword evidence="2 4" id="KW-0169">Cobalamin biosynthesis</keyword>
<dbReference type="InterPro" id="IPR002586">
    <property type="entry name" value="CobQ/CobB/MinD/ParA_Nub-bd_dom"/>
</dbReference>
<feature type="active site" evidence="4">
    <location>
        <position position="470"/>
    </location>
</feature>
<feature type="domain" description="CobB/CobQ-like glutamine amidotransferase" evidence="6">
    <location>
        <begin position="257"/>
        <end position="477"/>
    </location>
</feature>
<evidence type="ECO:0000313" key="8">
    <source>
        <dbReference type="Proteomes" id="UP000319432"/>
    </source>
</evidence>
<feature type="active site" description="Nucleophile" evidence="4">
    <location>
        <position position="336"/>
    </location>
</feature>
<dbReference type="InterPro" id="IPR011698">
    <property type="entry name" value="GATase_3"/>
</dbReference>
<dbReference type="InterPro" id="IPR047045">
    <property type="entry name" value="CobQ_N"/>
</dbReference>
<dbReference type="NCBIfam" id="TIGR00313">
    <property type="entry name" value="cobQ"/>
    <property type="match status" value="1"/>
</dbReference>
<keyword evidence="3 4" id="KW-0315">Glutamine amidotransferase</keyword>
<dbReference type="Gene3D" id="3.40.50.880">
    <property type="match status" value="1"/>
</dbReference>
<dbReference type="EMBL" id="CP033464">
    <property type="protein sequence ID" value="QDX93045.1"/>
    <property type="molecule type" value="Genomic_DNA"/>
</dbReference>
<dbReference type="HAMAP" id="MF_00028">
    <property type="entry name" value="CobQ"/>
    <property type="match status" value="1"/>
</dbReference>
<dbReference type="GO" id="GO:0015420">
    <property type="term" value="F:ABC-type vitamin B12 transporter activity"/>
    <property type="evidence" value="ECO:0007669"/>
    <property type="project" value="UniProtKB-UniRule"/>
</dbReference>
<feature type="domain" description="CobQ/CobB/MinD/ParA nucleotide binding" evidence="5">
    <location>
        <begin position="6"/>
        <end position="231"/>
    </location>
</feature>
<evidence type="ECO:0000259" key="6">
    <source>
        <dbReference type="Pfam" id="PF07685"/>
    </source>
</evidence>
<dbReference type="CDD" id="cd05389">
    <property type="entry name" value="CobQ_N"/>
    <property type="match status" value="1"/>
</dbReference>
<dbReference type="PANTHER" id="PTHR21343">
    <property type="entry name" value="DETHIOBIOTIN SYNTHETASE"/>
    <property type="match status" value="1"/>
</dbReference>
<gene>
    <name evidence="4" type="primary">cobQ</name>
    <name evidence="7" type="ORF">EEL30_12480</name>
</gene>